<dbReference type="Proteomes" id="UP000448575">
    <property type="component" value="Unassembled WGS sequence"/>
</dbReference>
<accession>A0A6N9HCH3</accession>
<organism evidence="2 3">
    <name type="scientific">Pseudoduganella guangdongensis</name>
    <dbReference type="NCBI Taxonomy" id="2692179"/>
    <lineage>
        <taxon>Bacteria</taxon>
        <taxon>Pseudomonadati</taxon>
        <taxon>Pseudomonadota</taxon>
        <taxon>Betaproteobacteria</taxon>
        <taxon>Burkholderiales</taxon>
        <taxon>Oxalobacteraceae</taxon>
        <taxon>Telluria group</taxon>
        <taxon>Pseudoduganella</taxon>
    </lineage>
</organism>
<dbReference type="EMBL" id="WWCJ01000002">
    <property type="protein sequence ID" value="MYN01156.1"/>
    <property type="molecule type" value="Genomic_DNA"/>
</dbReference>
<evidence type="ECO:0000313" key="2">
    <source>
        <dbReference type="EMBL" id="MYN01156.1"/>
    </source>
</evidence>
<dbReference type="Pfam" id="PF12680">
    <property type="entry name" value="SnoaL_2"/>
    <property type="match status" value="1"/>
</dbReference>
<dbReference type="SUPFAM" id="SSF54427">
    <property type="entry name" value="NTF2-like"/>
    <property type="match status" value="1"/>
</dbReference>
<gene>
    <name evidence="2" type="ORF">GTP41_03490</name>
</gene>
<reference evidence="2 3" key="1">
    <citation type="submission" date="2019-12" db="EMBL/GenBank/DDBJ databases">
        <title>Novel species isolated from a subtropical stream in China.</title>
        <authorList>
            <person name="Lu H."/>
        </authorList>
    </citation>
    <scope>NUCLEOTIDE SEQUENCE [LARGE SCALE GENOMIC DNA]</scope>
    <source>
        <strain evidence="2 3">DS3</strain>
    </source>
</reference>
<comment type="caution">
    <text evidence="2">The sequence shown here is derived from an EMBL/GenBank/DDBJ whole genome shotgun (WGS) entry which is preliminary data.</text>
</comment>
<dbReference type="AlphaFoldDB" id="A0A6N9HCH3"/>
<dbReference type="Gene3D" id="3.10.450.50">
    <property type="match status" value="1"/>
</dbReference>
<dbReference type="InterPro" id="IPR032710">
    <property type="entry name" value="NTF2-like_dom_sf"/>
</dbReference>
<dbReference type="InterPro" id="IPR037401">
    <property type="entry name" value="SnoaL-like"/>
</dbReference>
<feature type="domain" description="SnoaL-like" evidence="1">
    <location>
        <begin position="27"/>
        <end position="114"/>
    </location>
</feature>
<name>A0A6N9HCH3_9BURK</name>
<sequence>MHAGAGVDYDVLMRANLTEVFGERDPAKRLSAIERLYANDAVVHEPHASARGHEQINAAVSALLSQLPAAFVFTVRSPVLGHNGIGVLKWRSGPHDGPAAVTGMDVVHFQDGRIHSLFVFIDQPGED</sequence>
<evidence type="ECO:0000259" key="1">
    <source>
        <dbReference type="Pfam" id="PF12680"/>
    </source>
</evidence>
<proteinExistence type="predicted"/>
<keyword evidence="3" id="KW-1185">Reference proteome</keyword>
<evidence type="ECO:0000313" key="3">
    <source>
        <dbReference type="Proteomes" id="UP000448575"/>
    </source>
</evidence>
<protein>
    <submittedName>
        <fullName evidence="2">Nuclear transport factor 2 family protein</fullName>
    </submittedName>
</protein>